<feature type="transmembrane region" description="Helical" evidence="1">
    <location>
        <begin position="98"/>
        <end position="118"/>
    </location>
</feature>
<feature type="transmembrane region" description="Helical" evidence="1">
    <location>
        <begin position="63"/>
        <end position="82"/>
    </location>
</feature>
<dbReference type="InterPro" id="IPR032834">
    <property type="entry name" value="NatK-like_C"/>
</dbReference>
<reference evidence="3 4" key="1">
    <citation type="submission" date="2019-10" db="EMBL/GenBank/DDBJ databases">
        <title>The Genome Sequence of Clostridium tarantellae Isolated from Fish Brain.</title>
        <authorList>
            <person name="Bano L."/>
            <person name="Kiel M."/>
            <person name="Sales G."/>
            <person name="Doxey A.C."/>
            <person name="Mansfield M.J."/>
            <person name="Schiavone M."/>
            <person name="Rossetto O."/>
            <person name="Pirazzini M."/>
            <person name="Dobrindt U."/>
            <person name="Montecucco C."/>
        </authorList>
    </citation>
    <scope>NUCLEOTIDE SEQUENCE [LARGE SCALE GENOMIC DNA]</scope>
    <source>
        <strain evidence="3 4">DSM 3997</strain>
    </source>
</reference>
<dbReference type="InterPro" id="IPR036890">
    <property type="entry name" value="HATPase_C_sf"/>
</dbReference>
<keyword evidence="4" id="KW-1185">Reference proteome</keyword>
<keyword evidence="1" id="KW-1133">Transmembrane helix</keyword>
<feature type="non-terminal residue" evidence="3">
    <location>
        <position position="1"/>
    </location>
</feature>
<dbReference type="Pfam" id="PF14501">
    <property type="entry name" value="HATPase_c_5"/>
    <property type="match status" value="1"/>
</dbReference>
<evidence type="ECO:0000313" key="3">
    <source>
        <dbReference type="EMBL" id="MPQ45136.1"/>
    </source>
</evidence>
<feature type="domain" description="Sensor histidine kinase NatK-like C-terminal" evidence="2">
    <location>
        <begin position="241"/>
        <end position="343"/>
    </location>
</feature>
<dbReference type="GO" id="GO:0042802">
    <property type="term" value="F:identical protein binding"/>
    <property type="evidence" value="ECO:0007669"/>
    <property type="project" value="TreeGrafter"/>
</dbReference>
<dbReference type="Proteomes" id="UP000430345">
    <property type="component" value="Unassembled WGS sequence"/>
</dbReference>
<keyword evidence="1" id="KW-0812">Transmembrane</keyword>
<accession>A0A6I1MNQ5</accession>
<name>A0A6I1MNQ5_9CLOT</name>
<dbReference type="OrthoDB" id="1656061at2"/>
<sequence>YFMFNIIKILFFNNITKNFFKVNYILSHFNIYVTWFFIMFLIQKLFSKKTIFIKFFLNLRTTTLLSLTYLLTLITYCTNSLLNEKFSNSSNFIHFNRSLFLIHFIFLIFIIIFIFGMIKKEKDFELHQNKITLSNLKEYANNLEYLHNQNRKFKHDYINIFLSMVGYLENNDIEGLKIFFNKNILPLNGNIKNYNFKLDLLKNIEIIELKGILSSKVIKAKESGITVTLDVTESIYNIDINIIDICKVIGILLDNAIDASLKCNNPIIKIAIINKETSVLFVIINNFKEDLPSIDKLFIEGFSTKGTNRGLGLSNLKETLNKYNNILLDTSLQKNLFTQKLEIFHNANIKEKT</sequence>
<organism evidence="3 4">
    <name type="scientific">Clostridium tarantellae</name>
    <dbReference type="NCBI Taxonomy" id="39493"/>
    <lineage>
        <taxon>Bacteria</taxon>
        <taxon>Bacillati</taxon>
        <taxon>Bacillota</taxon>
        <taxon>Clostridia</taxon>
        <taxon>Eubacteriales</taxon>
        <taxon>Clostridiaceae</taxon>
        <taxon>Clostridium</taxon>
    </lineage>
</organism>
<feature type="transmembrane region" description="Helical" evidence="1">
    <location>
        <begin position="22"/>
        <end position="42"/>
    </location>
</feature>
<dbReference type="PANTHER" id="PTHR40448:SF1">
    <property type="entry name" value="TWO-COMPONENT SENSOR HISTIDINE KINASE"/>
    <property type="match status" value="1"/>
</dbReference>
<dbReference type="Gene3D" id="3.30.565.10">
    <property type="entry name" value="Histidine kinase-like ATPase, C-terminal domain"/>
    <property type="match status" value="1"/>
</dbReference>
<evidence type="ECO:0000256" key="1">
    <source>
        <dbReference type="SAM" id="Phobius"/>
    </source>
</evidence>
<comment type="caution">
    <text evidence="3">The sequence shown here is derived from an EMBL/GenBank/DDBJ whole genome shotgun (WGS) entry which is preliminary data.</text>
</comment>
<dbReference type="AlphaFoldDB" id="A0A6I1MNQ5"/>
<keyword evidence="1" id="KW-0472">Membrane</keyword>
<proteinExistence type="predicted"/>
<gene>
    <name evidence="3" type="ORF">GBZ86_15540</name>
</gene>
<dbReference type="SUPFAM" id="SSF55874">
    <property type="entry name" value="ATPase domain of HSP90 chaperone/DNA topoisomerase II/histidine kinase"/>
    <property type="match status" value="1"/>
</dbReference>
<dbReference type="EMBL" id="WHJC01000457">
    <property type="protein sequence ID" value="MPQ45136.1"/>
    <property type="molecule type" value="Genomic_DNA"/>
</dbReference>
<evidence type="ECO:0000259" key="2">
    <source>
        <dbReference type="Pfam" id="PF14501"/>
    </source>
</evidence>
<evidence type="ECO:0000313" key="4">
    <source>
        <dbReference type="Proteomes" id="UP000430345"/>
    </source>
</evidence>
<protein>
    <submittedName>
        <fullName evidence="3">GHKL domain-containing protein</fullName>
    </submittedName>
</protein>
<dbReference type="PANTHER" id="PTHR40448">
    <property type="entry name" value="TWO-COMPONENT SENSOR HISTIDINE KINASE"/>
    <property type="match status" value="1"/>
</dbReference>